<dbReference type="RefSeq" id="WP_162672753.1">
    <property type="nucleotide sequence ID" value="NZ_LR593886.1"/>
</dbReference>
<feature type="domain" description="P/Homo B" evidence="7">
    <location>
        <begin position="548"/>
        <end position="705"/>
    </location>
</feature>
<dbReference type="InterPro" id="IPR050131">
    <property type="entry name" value="Peptidase_S8_subtilisin-like"/>
</dbReference>
<dbReference type="InterPro" id="IPR002884">
    <property type="entry name" value="P_dom"/>
</dbReference>
<organism evidence="8 9">
    <name type="scientific">Gemmata massiliana</name>
    <dbReference type="NCBI Taxonomy" id="1210884"/>
    <lineage>
        <taxon>Bacteria</taxon>
        <taxon>Pseudomonadati</taxon>
        <taxon>Planctomycetota</taxon>
        <taxon>Planctomycetia</taxon>
        <taxon>Gemmatales</taxon>
        <taxon>Gemmataceae</taxon>
        <taxon>Gemmata</taxon>
    </lineage>
</organism>
<dbReference type="CDD" id="cd07473">
    <property type="entry name" value="Peptidases_S8_Subtilisin_like"/>
    <property type="match status" value="1"/>
</dbReference>
<reference evidence="8 9" key="1">
    <citation type="submission" date="2019-05" db="EMBL/GenBank/DDBJ databases">
        <authorList>
            <consortium name="Science for Life Laboratories"/>
        </authorList>
    </citation>
    <scope>NUCLEOTIDE SEQUENCE [LARGE SCALE GENOMIC DNA]</scope>
    <source>
        <strain evidence="8">Soil9</strain>
    </source>
</reference>
<dbReference type="PROSITE" id="PS00137">
    <property type="entry name" value="SUBTILASE_HIS"/>
    <property type="match status" value="1"/>
</dbReference>
<name>A0A6P2DHV6_9BACT</name>
<feature type="active site" description="Charge relay system" evidence="5">
    <location>
        <position position="209"/>
    </location>
</feature>
<dbReference type="SUPFAM" id="SSF49785">
    <property type="entry name" value="Galactose-binding domain-like"/>
    <property type="match status" value="1"/>
</dbReference>
<evidence type="ECO:0000256" key="1">
    <source>
        <dbReference type="ARBA" id="ARBA00011073"/>
    </source>
</evidence>
<dbReference type="InterPro" id="IPR008979">
    <property type="entry name" value="Galactose-bd-like_sf"/>
</dbReference>
<evidence type="ECO:0000256" key="5">
    <source>
        <dbReference type="PROSITE-ProRule" id="PRU01240"/>
    </source>
</evidence>
<dbReference type="PANTHER" id="PTHR43806:SF11">
    <property type="entry name" value="CEREVISIN-RELATED"/>
    <property type="match status" value="1"/>
</dbReference>
<dbReference type="InterPro" id="IPR022398">
    <property type="entry name" value="Peptidase_S8_His-AS"/>
</dbReference>
<dbReference type="Pfam" id="PF00082">
    <property type="entry name" value="Peptidase_S8"/>
    <property type="match status" value="1"/>
</dbReference>
<evidence type="ECO:0000256" key="3">
    <source>
        <dbReference type="ARBA" id="ARBA00022801"/>
    </source>
</evidence>
<dbReference type="Proteomes" id="UP000464178">
    <property type="component" value="Chromosome"/>
</dbReference>
<dbReference type="GO" id="GO:0004252">
    <property type="term" value="F:serine-type endopeptidase activity"/>
    <property type="evidence" value="ECO:0007669"/>
    <property type="project" value="UniProtKB-UniRule"/>
</dbReference>
<accession>A0A6P2DHV6</accession>
<dbReference type="EMBL" id="LR593886">
    <property type="protein sequence ID" value="VTS02481.1"/>
    <property type="molecule type" value="Genomic_DNA"/>
</dbReference>
<dbReference type="GO" id="GO:0006508">
    <property type="term" value="P:proteolysis"/>
    <property type="evidence" value="ECO:0007669"/>
    <property type="project" value="UniProtKB-KW"/>
</dbReference>
<gene>
    <name evidence="8" type="ORF">SOIL9_75020</name>
</gene>
<evidence type="ECO:0000313" key="9">
    <source>
        <dbReference type="Proteomes" id="UP000464178"/>
    </source>
</evidence>
<sequence>MGFPDRSRFGRTRLAVELLEDRTTPTKFAELTLPELVATGAVAGDRVNVVMSANTNTAADAATLAAAPFATSVRALGFGIYSVTLTAGTDLGAAAAYLAARPGVATVTPDVMIQVQRTPNDPSYSSLYGMTKIGAPTAWDSSTGNRNFVVAVIDTGVDYNHPDLAANMWRNSGEIAGNGIDDDRDGYIDDVYGWDFANNDSNPMDDNGHGTHVSGTIGAVGNNGVGVAGVNWNVQIMALKFLSANGSGYTSNAVAALNFAVAHGVKLSNNSWGGGGYDSSLAAAIGRAQAAGHIFVAAAGNSGQNIDSIASYPASYIQSYNNVVTVAATDSNDNLASFSNYGASSVTLAAPGVGILSTTPNNTYSSYSGTSMAAPHVTGAIALYWSANPTLTYSQVIAKLKSSVDPVAGLSGKVSTGGRLNVGKMFASTSPPPAVSTGPKVTAATFSGATATQLDKVRVTFDRAINAATFTAADIVGLTGPNGAITASYSVVAVAGSNNTQFDILFGAQTVAGSYSLTFGPNIADSNGKLMDQNGNGTLGEATADRYTATGALVLNVTKTYSATGLPLAIRDYMTTTSTINITDAISISDLNVKVNLTHTYDSDLVITLTSPTVNGVAGKTVTLFNRRGGSGDNLTNTTFDDEAAIAIANGAAPFNGTFRADALLSSFDGLNAQGAWTLKVTDMAAYDTGSLTGWSLVVNGTTGAGPSGKSMALGFHDDLALAHETPAPITFDAAPIAVEVSAPARGASTSSFIVDYGTSSARAPLSWMAPEAERRSSAWADTARGETDTSFTPRATRFANRDASDSPHAVAVAALDCAPEVSASDSGSVIDFFFDAEV</sequence>
<evidence type="ECO:0000256" key="2">
    <source>
        <dbReference type="ARBA" id="ARBA00022670"/>
    </source>
</evidence>
<dbReference type="PROSITE" id="PS00136">
    <property type="entry name" value="SUBTILASE_ASP"/>
    <property type="match status" value="1"/>
</dbReference>
<dbReference type="PROSITE" id="PS51829">
    <property type="entry name" value="P_HOMO_B"/>
    <property type="match status" value="1"/>
</dbReference>
<proteinExistence type="inferred from homology"/>
<dbReference type="InterPro" id="IPR036852">
    <property type="entry name" value="Peptidase_S8/S53_dom_sf"/>
</dbReference>
<keyword evidence="4 5" id="KW-0720">Serine protease</keyword>
<evidence type="ECO:0000256" key="4">
    <source>
        <dbReference type="ARBA" id="ARBA00022825"/>
    </source>
</evidence>
<dbReference type="KEGG" id="gms:SOIL9_75020"/>
<dbReference type="InterPro" id="IPR000209">
    <property type="entry name" value="Peptidase_S8/S53_dom"/>
</dbReference>
<dbReference type="InterPro" id="IPR023828">
    <property type="entry name" value="Peptidase_S8_Ser-AS"/>
</dbReference>
<protein>
    <recommendedName>
        <fullName evidence="7">P/Homo B domain-containing protein</fullName>
    </recommendedName>
</protein>
<dbReference type="InterPro" id="IPR034204">
    <property type="entry name" value="PfSUB1-like_cat_dom"/>
</dbReference>
<dbReference type="PRINTS" id="PR00723">
    <property type="entry name" value="SUBTILISIN"/>
</dbReference>
<dbReference type="PROSITE" id="PS51892">
    <property type="entry name" value="SUBTILASE"/>
    <property type="match status" value="1"/>
</dbReference>
<dbReference type="InterPro" id="IPR023827">
    <property type="entry name" value="Peptidase_S8_Asp-AS"/>
</dbReference>
<keyword evidence="9" id="KW-1185">Reference proteome</keyword>
<dbReference type="Gene3D" id="3.40.50.200">
    <property type="entry name" value="Peptidase S8/S53 domain"/>
    <property type="match status" value="1"/>
</dbReference>
<keyword evidence="3 5" id="KW-0378">Hydrolase</keyword>
<dbReference type="PANTHER" id="PTHR43806">
    <property type="entry name" value="PEPTIDASE S8"/>
    <property type="match status" value="1"/>
</dbReference>
<dbReference type="PROSITE" id="PS00138">
    <property type="entry name" value="SUBTILASE_SER"/>
    <property type="match status" value="1"/>
</dbReference>
<keyword evidence="2 5" id="KW-0645">Protease</keyword>
<evidence type="ECO:0000256" key="6">
    <source>
        <dbReference type="RuleBase" id="RU003355"/>
    </source>
</evidence>
<dbReference type="Gene3D" id="2.60.120.260">
    <property type="entry name" value="Galactose-binding domain-like"/>
    <property type="match status" value="1"/>
</dbReference>
<evidence type="ECO:0000259" key="7">
    <source>
        <dbReference type="PROSITE" id="PS51829"/>
    </source>
</evidence>
<feature type="active site" description="Charge relay system" evidence="5">
    <location>
        <position position="371"/>
    </location>
</feature>
<evidence type="ECO:0000313" key="8">
    <source>
        <dbReference type="EMBL" id="VTS02481.1"/>
    </source>
</evidence>
<dbReference type="SUPFAM" id="SSF52743">
    <property type="entry name" value="Subtilisin-like"/>
    <property type="match status" value="1"/>
</dbReference>
<dbReference type="InterPro" id="IPR015500">
    <property type="entry name" value="Peptidase_S8_subtilisin-rel"/>
</dbReference>
<dbReference type="Pfam" id="PF01483">
    <property type="entry name" value="P_proprotein"/>
    <property type="match status" value="1"/>
</dbReference>
<feature type="active site" description="Charge relay system" evidence="5">
    <location>
        <position position="154"/>
    </location>
</feature>
<dbReference type="AlphaFoldDB" id="A0A6P2DHV6"/>
<comment type="similarity">
    <text evidence="1 5 6">Belongs to the peptidase S8 family.</text>
</comment>